<dbReference type="InterPro" id="IPR001753">
    <property type="entry name" value="Enoyl-CoA_hydra/iso"/>
</dbReference>
<keyword evidence="2" id="KW-0456">Lyase</keyword>
<dbReference type="InterPro" id="IPR014748">
    <property type="entry name" value="Enoyl-CoA_hydra_C"/>
</dbReference>
<dbReference type="GO" id="GO:0006635">
    <property type="term" value="P:fatty acid beta-oxidation"/>
    <property type="evidence" value="ECO:0007669"/>
    <property type="project" value="TreeGrafter"/>
</dbReference>
<evidence type="ECO:0000313" key="4">
    <source>
        <dbReference type="EMBL" id="SDZ59278.1"/>
    </source>
</evidence>
<dbReference type="PROSITE" id="PS00166">
    <property type="entry name" value="ENOYL_COA_HYDRATASE"/>
    <property type="match status" value="1"/>
</dbReference>
<dbReference type="Proteomes" id="UP000198914">
    <property type="component" value="Unassembled WGS sequence"/>
</dbReference>
<dbReference type="PANTHER" id="PTHR11941:SF54">
    <property type="entry name" value="ENOYL-COA HYDRATASE, MITOCHONDRIAL"/>
    <property type="match status" value="1"/>
</dbReference>
<proteinExistence type="inferred from homology"/>
<sequence length="272" mass="29178">MDRGMSEHRDLAEGKLRLTRTGGIAAITFNSPDKLNAMSVSMWQALGDACEKLALDDNVRVVTLEGAGERAFVAGADISEFGETRSDAASAAAYGSAVERAEYAIEQIPVPTLALVRGYCIGGGLGIAMRCDLRLARDDARFAITPAKLGLGYGYDGVASLRRMLSHAVTADLLFSGRQVRAQEALTKGICDFVYPTKTFEADCAAYIDQLARNAPLTIRATKAILKVLLQPEADRDGTVPDAMAKACFDSADYREGQEAFAEKRLPAFKGL</sequence>
<evidence type="ECO:0000256" key="1">
    <source>
        <dbReference type="ARBA" id="ARBA00005254"/>
    </source>
</evidence>
<dbReference type="NCBIfam" id="NF004781">
    <property type="entry name" value="PRK06127.1"/>
    <property type="match status" value="1"/>
</dbReference>
<accession>A0A1H3UA63</accession>
<evidence type="ECO:0000256" key="2">
    <source>
        <dbReference type="ARBA" id="ARBA00023239"/>
    </source>
</evidence>
<dbReference type="SUPFAM" id="SSF52096">
    <property type="entry name" value="ClpP/crotonase"/>
    <property type="match status" value="1"/>
</dbReference>
<dbReference type="GO" id="GO:0016829">
    <property type="term" value="F:lyase activity"/>
    <property type="evidence" value="ECO:0007669"/>
    <property type="project" value="UniProtKB-KW"/>
</dbReference>
<dbReference type="Pfam" id="PF00378">
    <property type="entry name" value="ECH_1"/>
    <property type="match status" value="1"/>
</dbReference>
<dbReference type="PANTHER" id="PTHR11941">
    <property type="entry name" value="ENOYL-COA HYDRATASE-RELATED"/>
    <property type="match status" value="1"/>
</dbReference>
<evidence type="ECO:0000256" key="3">
    <source>
        <dbReference type="RuleBase" id="RU003707"/>
    </source>
</evidence>
<reference evidence="5" key="1">
    <citation type="submission" date="2016-10" db="EMBL/GenBank/DDBJ databases">
        <authorList>
            <person name="Varghese N."/>
            <person name="Submissions S."/>
        </authorList>
    </citation>
    <scope>NUCLEOTIDE SEQUENCE [LARGE SCALE GENOMIC DNA]</scope>
    <source>
        <strain evidence="5">DSM 100420</strain>
    </source>
</reference>
<protein>
    <submittedName>
        <fullName evidence="4">Enoyl-CoA hydratase</fullName>
    </submittedName>
</protein>
<keyword evidence="5" id="KW-1185">Reference proteome</keyword>
<dbReference type="InterPro" id="IPR029045">
    <property type="entry name" value="ClpP/crotonase-like_dom_sf"/>
</dbReference>
<dbReference type="AlphaFoldDB" id="A0A1H3UA63"/>
<dbReference type="STRING" id="1244108.SAMN05444004_1276"/>
<organism evidence="4 5">
    <name type="scientific">Jannaschia faecimaris</name>
    <dbReference type="NCBI Taxonomy" id="1244108"/>
    <lineage>
        <taxon>Bacteria</taxon>
        <taxon>Pseudomonadati</taxon>
        <taxon>Pseudomonadota</taxon>
        <taxon>Alphaproteobacteria</taxon>
        <taxon>Rhodobacterales</taxon>
        <taxon>Roseobacteraceae</taxon>
        <taxon>Jannaschia</taxon>
    </lineage>
</organism>
<dbReference type="OrthoDB" id="9795613at2"/>
<dbReference type="InterPro" id="IPR018376">
    <property type="entry name" value="Enoyl-CoA_hyd/isom_CS"/>
</dbReference>
<dbReference type="Gene3D" id="1.10.12.10">
    <property type="entry name" value="Lyase 2-enoyl-coa Hydratase, Chain A, domain 2"/>
    <property type="match status" value="1"/>
</dbReference>
<evidence type="ECO:0000313" key="5">
    <source>
        <dbReference type="Proteomes" id="UP000198914"/>
    </source>
</evidence>
<dbReference type="Gene3D" id="3.90.226.10">
    <property type="entry name" value="2-enoyl-CoA Hydratase, Chain A, domain 1"/>
    <property type="match status" value="1"/>
</dbReference>
<name>A0A1H3UA63_9RHOB</name>
<comment type="similarity">
    <text evidence="1 3">Belongs to the enoyl-CoA hydratase/isomerase family.</text>
</comment>
<gene>
    <name evidence="4" type="ORF">SAMN05444004_1276</name>
</gene>
<dbReference type="CDD" id="cd06558">
    <property type="entry name" value="crotonase-like"/>
    <property type="match status" value="1"/>
</dbReference>
<dbReference type="EMBL" id="FNPX01000027">
    <property type="protein sequence ID" value="SDZ59278.1"/>
    <property type="molecule type" value="Genomic_DNA"/>
</dbReference>